<dbReference type="PANTHER" id="PTHR43820">
    <property type="entry name" value="HIGH-AFFINITY BRANCHED-CHAIN AMINO ACID TRANSPORT ATP-BINDING PROTEIN LIVF"/>
    <property type="match status" value="1"/>
</dbReference>
<dbReference type="PROSITE" id="PS00211">
    <property type="entry name" value="ABC_TRANSPORTER_1"/>
    <property type="match status" value="1"/>
</dbReference>
<evidence type="ECO:0000313" key="9">
    <source>
        <dbReference type="Proteomes" id="UP000001095"/>
    </source>
</evidence>
<dbReference type="GO" id="GO:0015807">
    <property type="term" value="P:L-amino acid transport"/>
    <property type="evidence" value="ECO:0007669"/>
    <property type="project" value="TreeGrafter"/>
</dbReference>
<dbReference type="Gene3D" id="3.40.50.300">
    <property type="entry name" value="P-loop containing nucleotide triphosphate hydrolases"/>
    <property type="match status" value="1"/>
</dbReference>
<comment type="caution">
    <text evidence="8">The sequence shown here is derived from an EMBL/GenBank/DDBJ whole genome shotgun (WGS) entry which is preliminary data.</text>
</comment>
<dbReference type="InterPro" id="IPR027417">
    <property type="entry name" value="P-loop_NTPase"/>
</dbReference>
<evidence type="ECO:0000256" key="2">
    <source>
        <dbReference type="ARBA" id="ARBA00022448"/>
    </source>
</evidence>
<keyword evidence="3" id="KW-0547">Nucleotide-binding</keyword>
<dbReference type="GO" id="GO:0016887">
    <property type="term" value="F:ATP hydrolysis activity"/>
    <property type="evidence" value="ECO:0007669"/>
    <property type="project" value="InterPro"/>
</dbReference>
<accession>K8PL50</accession>
<dbReference type="GO" id="GO:0015658">
    <property type="term" value="F:branched-chain amino acid transmembrane transporter activity"/>
    <property type="evidence" value="ECO:0007669"/>
    <property type="project" value="TreeGrafter"/>
</dbReference>
<dbReference type="InterPro" id="IPR052156">
    <property type="entry name" value="BCAA_Transport_ATP-bd_LivF"/>
</dbReference>
<comment type="similarity">
    <text evidence="1">Belongs to the ABC transporter superfamily.</text>
</comment>
<feature type="domain" description="ABC transporter" evidence="7">
    <location>
        <begin position="6"/>
        <end position="238"/>
    </location>
</feature>
<dbReference type="SMART" id="SM00382">
    <property type="entry name" value="AAA"/>
    <property type="match status" value="1"/>
</dbReference>
<dbReference type="AlphaFoldDB" id="K8PL50"/>
<dbReference type="PANTHER" id="PTHR43820:SF4">
    <property type="entry name" value="HIGH-AFFINITY BRANCHED-CHAIN AMINO ACID TRANSPORT ATP-BINDING PROTEIN LIVF"/>
    <property type="match status" value="1"/>
</dbReference>
<keyword evidence="9" id="KW-1185">Reference proteome</keyword>
<evidence type="ECO:0000259" key="7">
    <source>
        <dbReference type="PROSITE" id="PS50893"/>
    </source>
</evidence>
<proteinExistence type="inferred from homology"/>
<dbReference type="EMBL" id="AGWY01000002">
    <property type="protein sequence ID" value="EKS42296.1"/>
    <property type="molecule type" value="Genomic_DNA"/>
</dbReference>
<protein>
    <recommendedName>
        <fullName evidence="7">ABC transporter domain-containing protein</fullName>
    </recommendedName>
</protein>
<evidence type="ECO:0000256" key="4">
    <source>
        <dbReference type="ARBA" id="ARBA00022840"/>
    </source>
</evidence>
<sequence length="248" mass="26516">MIKPLLLVKNLSAGYGTVEVLHGLSLAVGRGEIVALVGANGAGKSTLLNTISGFVKARSGEINFNAQPIVGQRPASISRAGLSHVPEGRRVFAELSVDDNLHLGGYGRPRAQVEERLQRMRHLFPRLAERRWQAAGTMSGGEQQMLAIGRAIASGPSLLMMDEPSMGLAPLVVAEVFRLIGRLRDEFGMGILLVEQNARAALRIADRAYVLSLGRVELEGTGTELLNDPAVTEAFLGGASHVSPLRRP</sequence>
<gene>
    <name evidence="8" type="ORF">HMPREF9696_00461</name>
</gene>
<keyword evidence="4" id="KW-0067">ATP-binding</keyword>
<dbReference type="GO" id="GO:0005524">
    <property type="term" value="F:ATP binding"/>
    <property type="evidence" value="ECO:0007669"/>
    <property type="project" value="UniProtKB-KW"/>
</dbReference>
<dbReference type="Proteomes" id="UP000001095">
    <property type="component" value="Unassembled WGS sequence"/>
</dbReference>
<dbReference type="InterPro" id="IPR003439">
    <property type="entry name" value="ABC_transporter-like_ATP-bd"/>
</dbReference>
<comment type="function">
    <text evidence="6">Involved in beta-(1--&gt;2)glucan export. Transmembrane domains (TMD) form a pore in the inner membrane and the ATP-binding domain (NBD) is responsible for energy generation.</text>
</comment>
<evidence type="ECO:0000256" key="3">
    <source>
        <dbReference type="ARBA" id="ARBA00022741"/>
    </source>
</evidence>
<keyword evidence="5" id="KW-0029">Amino-acid transport</keyword>
<dbReference type="InterPro" id="IPR003593">
    <property type="entry name" value="AAA+_ATPase"/>
</dbReference>
<evidence type="ECO:0000256" key="6">
    <source>
        <dbReference type="ARBA" id="ARBA00024722"/>
    </source>
</evidence>
<evidence type="ECO:0000313" key="8">
    <source>
        <dbReference type="EMBL" id="EKS42296.1"/>
    </source>
</evidence>
<dbReference type="Pfam" id="PF00005">
    <property type="entry name" value="ABC_tran"/>
    <property type="match status" value="1"/>
</dbReference>
<evidence type="ECO:0000256" key="1">
    <source>
        <dbReference type="ARBA" id="ARBA00005417"/>
    </source>
</evidence>
<name>K8PL50_9BRAD</name>
<keyword evidence="2" id="KW-0813">Transport</keyword>
<dbReference type="CDD" id="cd03224">
    <property type="entry name" value="ABC_TM1139_LivF_branched"/>
    <property type="match status" value="1"/>
</dbReference>
<evidence type="ECO:0000256" key="5">
    <source>
        <dbReference type="ARBA" id="ARBA00022970"/>
    </source>
</evidence>
<reference evidence="8 9" key="1">
    <citation type="submission" date="2012-04" db="EMBL/GenBank/DDBJ databases">
        <title>The Genome Sequence of Afipia clevelandensis ATCC 49720.</title>
        <authorList>
            <consortium name="The Broad Institute Genome Sequencing Platform"/>
            <person name="Earl A."/>
            <person name="Ward D."/>
            <person name="Feldgarden M."/>
            <person name="Gevers D."/>
            <person name="Huys G."/>
            <person name="Walker B."/>
            <person name="Young S.K."/>
            <person name="Zeng Q."/>
            <person name="Gargeya S."/>
            <person name="Fitzgerald M."/>
            <person name="Haas B."/>
            <person name="Abouelleil A."/>
            <person name="Alvarado L."/>
            <person name="Arachchi H.M."/>
            <person name="Berlin A."/>
            <person name="Chapman S.B."/>
            <person name="Goldberg J."/>
            <person name="Griggs A."/>
            <person name="Gujja S."/>
            <person name="Hansen M."/>
            <person name="Howarth C."/>
            <person name="Imamovic A."/>
            <person name="Larimer J."/>
            <person name="McCowen C."/>
            <person name="Montmayeur A."/>
            <person name="Murphy C."/>
            <person name="Neiman D."/>
            <person name="Pearson M."/>
            <person name="Priest M."/>
            <person name="Roberts A."/>
            <person name="Saif S."/>
            <person name="Shea T."/>
            <person name="Sisk P."/>
            <person name="Sykes S."/>
            <person name="Wortman J."/>
            <person name="Nusbaum C."/>
            <person name="Birren B."/>
        </authorList>
    </citation>
    <scope>NUCLEOTIDE SEQUENCE [LARGE SCALE GENOMIC DNA]</scope>
    <source>
        <strain evidence="8 9">ATCC 49720</strain>
    </source>
</reference>
<organism evidence="8 9">
    <name type="scientific">Afipia clevelandensis ATCC 49720</name>
    <dbReference type="NCBI Taxonomy" id="883079"/>
    <lineage>
        <taxon>Bacteria</taxon>
        <taxon>Pseudomonadati</taxon>
        <taxon>Pseudomonadota</taxon>
        <taxon>Alphaproteobacteria</taxon>
        <taxon>Hyphomicrobiales</taxon>
        <taxon>Nitrobacteraceae</taxon>
        <taxon>Afipia</taxon>
    </lineage>
</organism>
<dbReference type="SUPFAM" id="SSF52540">
    <property type="entry name" value="P-loop containing nucleoside triphosphate hydrolases"/>
    <property type="match status" value="1"/>
</dbReference>
<dbReference type="HOGENOM" id="CLU_000604_1_2_5"/>
<dbReference type="InterPro" id="IPR017871">
    <property type="entry name" value="ABC_transporter-like_CS"/>
</dbReference>
<dbReference type="PROSITE" id="PS50893">
    <property type="entry name" value="ABC_TRANSPORTER_2"/>
    <property type="match status" value="1"/>
</dbReference>